<comment type="caution">
    <text evidence="7">The sequence shown here is derived from an EMBL/GenBank/DDBJ whole genome shotgun (WGS) entry which is preliminary data.</text>
</comment>
<proteinExistence type="predicted"/>
<feature type="transmembrane region" description="Helical" evidence="5">
    <location>
        <begin position="347"/>
        <end position="368"/>
    </location>
</feature>
<feature type="transmembrane region" description="Helical" evidence="5">
    <location>
        <begin position="139"/>
        <end position="158"/>
    </location>
</feature>
<organism evidence="7 8">
    <name type="scientific">Catenulispora subtropica</name>
    <dbReference type="NCBI Taxonomy" id="450798"/>
    <lineage>
        <taxon>Bacteria</taxon>
        <taxon>Bacillati</taxon>
        <taxon>Actinomycetota</taxon>
        <taxon>Actinomycetes</taxon>
        <taxon>Catenulisporales</taxon>
        <taxon>Catenulisporaceae</taxon>
        <taxon>Catenulispora</taxon>
    </lineage>
</organism>
<feature type="transmembrane region" description="Helical" evidence="5">
    <location>
        <begin position="85"/>
        <end position="104"/>
    </location>
</feature>
<dbReference type="RefSeq" id="WP_344662023.1">
    <property type="nucleotide sequence ID" value="NZ_BAAAQM010000064.1"/>
</dbReference>
<evidence type="ECO:0000259" key="6">
    <source>
        <dbReference type="Pfam" id="PF13515"/>
    </source>
</evidence>
<evidence type="ECO:0000256" key="1">
    <source>
        <dbReference type="ARBA" id="ARBA00004141"/>
    </source>
</evidence>
<sequence>MTMASVENLEGRPPHAGRVKRRLHAVFALNPAGLNWPRGVLFLDVALVPLVVLLATGYEQYLLSALFGLFFAALADPGGSYGHRASRVAGFALVGAALTAWGFGMGGAGWGWMMLAAFVVTLAAGLAAAFGVHRFVAALLLNIWFIVVLGVAFSLHHHTHTTSYTWAQTLAWAGGSALWIAVTFLVWLVRRVDRPQPVTEIPGDTSRRDLTRPLVMFAAIRAGAVAAAVALAFGLDLSHGYWMPIAAIVAMKPSLEQTTLIAEQRLTGALLGAVAAALLLLIPASEHGLKLIAAVNALEVVALIVLMHGAAIRFWNYALYCAAIAAGVLIFVDLPQPSGYAAEGYRVLWTLCGVGIGAAVMLLADLFAERSTTGRPKTARQAA</sequence>
<evidence type="ECO:0000256" key="4">
    <source>
        <dbReference type="ARBA" id="ARBA00023136"/>
    </source>
</evidence>
<keyword evidence="3 5" id="KW-1133">Transmembrane helix</keyword>
<feature type="domain" description="Integral membrane bound transporter" evidence="6">
    <location>
        <begin position="228"/>
        <end position="360"/>
    </location>
</feature>
<gene>
    <name evidence="7" type="ORF">GCM10009838_75750</name>
</gene>
<dbReference type="InterPro" id="IPR049453">
    <property type="entry name" value="Memb_transporter_dom"/>
</dbReference>
<protein>
    <recommendedName>
        <fullName evidence="6">Integral membrane bound transporter domain-containing protein</fullName>
    </recommendedName>
</protein>
<evidence type="ECO:0000256" key="3">
    <source>
        <dbReference type="ARBA" id="ARBA00022989"/>
    </source>
</evidence>
<keyword evidence="4 5" id="KW-0472">Membrane</keyword>
<feature type="transmembrane region" description="Helical" evidence="5">
    <location>
        <begin position="46"/>
        <end position="73"/>
    </location>
</feature>
<feature type="transmembrane region" description="Helical" evidence="5">
    <location>
        <begin position="170"/>
        <end position="189"/>
    </location>
</feature>
<feature type="transmembrane region" description="Helical" evidence="5">
    <location>
        <begin position="110"/>
        <end position="132"/>
    </location>
</feature>
<feature type="transmembrane region" description="Helical" evidence="5">
    <location>
        <begin position="317"/>
        <end position="335"/>
    </location>
</feature>
<reference evidence="7 8" key="1">
    <citation type="journal article" date="2019" name="Int. J. Syst. Evol. Microbiol.">
        <title>The Global Catalogue of Microorganisms (GCM) 10K type strain sequencing project: providing services to taxonomists for standard genome sequencing and annotation.</title>
        <authorList>
            <consortium name="The Broad Institute Genomics Platform"/>
            <consortium name="The Broad Institute Genome Sequencing Center for Infectious Disease"/>
            <person name="Wu L."/>
            <person name="Ma J."/>
        </authorList>
    </citation>
    <scope>NUCLEOTIDE SEQUENCE [LARGE SCALE GENOMIC DNA]</scope>
    <source>
        <strain evidence="7 8">JCM 16013</strain>
    </source>
</reference>
<comment type="subcellular location">
    <subcellularLocation>
        <location evidence="1">Membrane</location>
        <topology evidence="1">Multi-pass membrane protein</topology>
    </subcellularLocation>
</comment>
<evidence type="ECO:0000256" key="2">
    <source>
        <dbReference type="ARBA" id="ARBA00022692"/>
    </source>
</evidence>
<dbReference type="Pfam" id="PF13515">
    <property type="entry name" value="FUSC_2"/>
    <property type="match status" value="1"/>
</dbReference>
<feature type="transmembrane region" description="Helical" evidence="5">
    <location>
        <begin position="267"/>
        <end position="285"/>
    </location>
</feature>
<accession>A0ABN2T5H3</accession>
<feature type="transmembrane region" description="Helical" evidence="5">
    <location>
        <begin position="210"/>
        <end position="233"/>
    </location>
</feature>
<keyword evidence="2 5" id="KW-0812">Transmembrane</keyword>
<dbReference type="Proteomes" id="UP001499854">
    <property type="component" value="Unassembled WGS sequence"/>
</dbReference>
<name>A0ABN2T5H3_9ACTN</name>
<evidence type="ECO:0000313" key="7">
    <source>
        <dbReference type="EMBL" id="GAA1999212.1"/>
    </source>
</evidence>
<keyword evidence="8" id="KW-1185">Reference proteome</keyword>
<dbReference type="EMBL" id="BAAAQM010000064">
    <property type="protein sequence ID" value="GAA1999212.1"/>
    <property type="molecule type" value="Genomic_DNA"/>
</dbReference>
<evidence type="ECO:0000313" key="8">
    <source>
        <dbReference type="Proteomes" id="UP001499854"/>
    </source>
</evidence>
<evidence type="ECO:0000256" key="5">
    <source>
        <dbReference type="SAM" id="Phobius"/>
    </source>
</evidence>